<feature type="non-terminal residue" evidence="2">
    <location>
        <position position="147"/>
    </location>
</feature>
<evidence type="ECO:0000313" key="2">
    <source>
        <dbReference type="EMBL" id="VDM12900.1"/>
    </source>
</evidence>
<organism evidence="2 3">
    <name type="scientific">Wuchereria bancrofti</name>
    <dbReference type="NCBI Taxonomy" id="6293"/>
    <lineage>
        <taxon>Eukaryota</taxon>
        <taxon>Metazoa</taxon>
        <taxon>Ecdysozoa</taxon>
        <taxon>Nematoda</taxon>
        <taxon>Chromadorea</taxon>
        <taxon>Rhabditida</taxon>
        <taxon>Spirurina</taxon>
        <taxon>Spiruromorpha</taxon>
        <taxon>Filarioidea</taxon>
        <taxon>Onchocercidae</taxon>
        <taxon>Wuchereria</taxon>
    </lineage>
</organism>
<feature type="coiled-coil region" evidence="1">
    <location>
        <begin position="35"/>
        <end position="76"/>
    </location>
</feature>
<sequence>MMGSWLRNIQGQLSEFASEVLNEATEEVTDPESELQVTRKKLLETEKELSTEKENVQRLKKKIGNLEEELYAKNLELDNINGKYISVIESRDTQIRALQAELERTHHAVQESLSDGDEDGFFPANNARVARMRDEIDQLRKEAAHWK</sequence>
<reference evidence="2 3" key="1">
    <citation type="submission" date="2018-11" db="EMBL/GenBank/DDBJ databases">
        <authorList>
            <consortium name="Pathogen Informatics"/>
        </authorList>
    </citation>
    <scope>NUCLEOTIDE SEQUENCE [LARGE SCALE GENOMIC DNA]</scope>
</reference>
<keyword evidence="3" id="KW-1185">Reference proteome</keyword>
<evidence type="ECO:0000313" key="3">
    <source>
        <dbReference type="Proteomes" id="UP000270924"/>
    </source>
</evidence>
<dbReference type="OMA" id="DMITEQY"/>
<dbReference type="AlphaFoldDB" id="A0A3P7DSB2"/>
<accession>A0A3P7DSB2</accession>
<keyword evidence="1" id="KW-0175">Coiled coil</keyword>
<dbReference type="EMBL" id="UYWW01003613">
    <property type="protein sequence ID" value="VDM12900.1"/>
    <property type="molecule type" value="Genomic_DNA"/>
</dbReference>
<evidence type="ECO:0000256" key="1">
    <source>
        <dbReference type="SAM" id="Coils"/>
    </source>
</evidence>
<name>A0A3P7DSB2_WUCBA</name>
<dbReference type="OrthoDB" id="425925at2759"/>
<dbReference type="InParanoid" id="A0A3P7DSB2"/>
<gene>
    <name evidence="2" type="ORF">WBA_LOCUS6286</name>
</gene>
<protein>
    <submittedName>
        <fullName evidence="2">Uncharacterized protein</fullName>
    </submittedName>
</protein>
<dbReference type="SUPFAM" id="SSF58100">
    <property type="entry name" value="Bacterial hemolysins"/>
    <property type="match status" value="1"/>
</dbReference>
<dbReference type="Proteomes" id="UP000270924">
    <property type="component" value="Unassembled WGS sequence"/>
</dbReference>
<proteinExistence type="predicted"/>